<dbReference type="PRINTS" id="PR00181">
    <property type="entry name" value="MALTOSEBP"/>
</dbReference>
<evidence type="ECO:0000313" key="6">
    <source>
        <dbReference type="EMBL" id="QJC21385.1"/>
    </source>
</evidence>
<reference evidence="6 7" key="1">
    <citation type="submission" date="2020-03" db="EMBL/GenBank/DDBJ databases">
        <title>Complete genome of Arcanobacterium buesumensis sp. nov. strain 2701.</title>
        <authorList>
            <person name="Borowiak M."/>
            <person name="Alssahen M."/>
            <person name="Laemmler C."/>
            <person name="Malorny B."/>
            <person name="Hassan A."/>
            <person name="Prenger-Berninghoff E."/>
            <person name="Ploetz M."/>
            <person name="Abdulmawjood A."/>
        </authorList>
    </citation>
    <scope>NUCLEOTIDE SEQUENCE [LARGE SCALE GENOMIC DNA]</scope>
    <source>
        <strain evidence="6 7">2701</strain>
    </source>
</reference>
<dbReference type="RefSeq" id="WP_168917326.1">
    <property type="nucleotide sequence ID" value="NZ_CP050804.1"/>
</dbReference>
<dbReference type="GO" id="GO:0042956">
    <property type="term" value="P:maltodextrin transmembrane transport"/>
    <property type="evidence" value="ECO:0007669"/>
    <property type="project" value="TreeGrafter"/>
</dbReference>
<comment type="similarity">
    <text evidence="1">Belongs to the bacterial solute-binding protein 1 family.</text>
</comment>
<dbReference type="InterPro" id="IPR006060">
    <property type="entry name" value="Maltose/Cyclodextrin-bd"/>
</dbReference>
<evidence type="ECO:0000256" key="4">
    <source>
        <dbReference type="ARBA" id="ARBA00022729"/>
    </source>
</evidence>
<gene>
    <name evidence="6" type="ORF">HC352_01850</name>
</gene>
<keyword evidence="2" id="KW-0813">Transport</keyword>
<dbReference type="PANTHER" id="PTHR30061:SF50">
    <property type="entry name" value="MALTOSE_MALTODEXTRIN-BINDING PERIPLASMIC PROTEIN"/>
    <property type="match status" value="1"/>
</dbReference>
<keyword evidence="4 5" id="KW-0732">Signal</keyword>
<dbReference type="GO" id="GO:1901982">
    <property type="term" value="F:maltose binding"/>
    <property type="evidence" value="ECO:0007669"/>
    <property type="project" value="TreeGrafter"/>
</dbReference>
<dbReference type="PROSITE" id="PS51257">
    <property type="entry name" value="PROKAR_LIPOPROTEIN"/>
    <property type="match status" value="1"/>
</dbReference>
<dbReference type="InterPro" id="IPR006059">
    <property type="entry name" value="SBP"/>
</dbReference>
<dbReference type="SUPFAM" id="SSF53850">
    <property type="entry name" value="Periplasmic binding protein-like II"/>
    <property type="match status" value="1"/>
</dbReference>
<name>A0A6H2EII8_9ACTO</name>
<evidence type="ECO:0000256" key="5">
    <source>
        <dbReference type="SAM" id="SignalP"/>
    </source>
</evidence>
<sequence>MRRGIALVAVVGLAVTGLAACGSDNSAKTDEGKTTASENQSEGALTVWVDDNRKPAFEIAAKKYEEATGNKVELVVKENDQIRSEFAAQVPTGKGPDITFGAHDWLGEFVTNGIVAPVELGDKAKDFSDLAIQGFTYEGKTYGVPYAVENIAIIRNADLAKDPTPATFDEMIAAGKATGAKTPFMVQVGEKGDPFHMYPFESSFTGPVFKTDADGNYTPELNLGGEKGAAFAKWLADKSAAGELSTAWTYDIVVEAFKNGEVPFILGGPWMLGDFKDMNVAVDPIPSAGDMPAAPFVGVQGGFISATSKNQLLATDFLVNYVGTEEVQDALYQAGQRTPALKASAEKIKSDPVAAGFAKAGEAGLPMPALPQMGAVWGFWGATEAQVMGGGDSAAIWEKMISDIEAEIAKN</sequence>
<dbReference type="Proteomes" id="UP000502298">
    <property type="component" value="Chromosome"/>
</dbReference>
<feature type="signal peptide" evidence="5">
    <location>
        <begin position="1"/>
        <end position="19"/>
    </location>
</feature>
<dbReference type="GO" id="GO:0055052">
    <property type="term" value="C:ATP-binding cassette (ABC) transporter complex, substrate-binding subunit-containing"/>
    <property type="evidence" value="ECO:0007669"/>
    <property type="project" value="TreeGrafter"/>
</dbReference>
<feature type="chain" id="PRO_5038546775" evidence="5">
    <location>
        <begin position="20"/>
        <end position="411"/>
    </location>
</feature>
<dbReference type="GO" id="GO:0015768">
    <property type="term" value="P:maltose transport"/>
    <property type="evidence" value="ECO:0007669"/>
    <property type="project" value="TreeGrafter"/>
</dbReference>
<evidence type="ECO:0000256" key="1">
    <source>
        <dbReference type="ARBA" id="ARBA00008520"/>
    </source>
</evidence>
<protein>
    <submittedName>
        <fullName evidence="6">Extracellular solute-binding protein</fullName>
    </submittedName>
</protein>
<evidence type="ECO:0000313" key="7">
    <source>
        <dbReference type="Proteomes" id="UP000502298"/>
    </source>
</evidence>
<dbReference type="EMBL" id="CP050804">
    <property type="protein sequence ID" value="QJC21385.1"/>
    <property type="molecule type" value="Genomic_DNA"/>
</dbReference>
<dbReference type="AlphaFoldDB" id="A0A6H2EII8"/>
<dbReference type="Pfam" id="PF13416">
    <property type="entry name" value="SBP_bac_8"/>
    <property type="match status" value="1"/>
</dbReference>
<keyword evidence="3" id="KW-0762">Sugar transport</keyword>
<proteinExistence type="inferred from homology"/>
<dbReference type="PANTHER" id="PTHR30061">
    <property type="entry name" value="MALTOSE-BINDING PERIPLASMIC PROTEIN"/>
    <property type="match status" value="1"/>
</dbReference>
<keyword evidence="7" id="KW-1185">Reference proteome</keyword>
<organism evidence="6 7">
    <name type="scientific">Arcanobacterium buesumense</name>
    <dbReference type="NCBI Taxonomy" id="2722751"/>
    <lineage>
        <taxon>Bacteria</taxon>
        <taxon>Bacillati</taxon>
        <taxon>Actinomycetota</taxon>
        <taxon>Actinomycetes</taxon>
        <taxon>Actinomycetales</taxon>
        <taxon>Actinomycetaceae</taxon>
        <taxon>Arcanobacterium</taxon>
    </lineage>
</organism>
<dbReference type="GO" id="GO:0015144">
    <property type="term" value="F:carbohydrate transmembrane transporter activity"/>
    <property type="evidence" value="ECO:0007669"/>
    <property type="project" value="InterPro"/>
</dbReference>
<evidence type="ECO:0000256" key="2">
    <source>
        <dbReference type="ARBA" id="ARBA00022448"/>
    </source>
</evidence>
<accession>A0A6H2EII8</accession>
<dbReference type="Gene3D" id="3.40.190.10">
    <property type="entry name" value="Periplasmic binding protein-like II"/>
    <property type="match status" value="2"/>
</dbReference>
<evidence type="ECO:0000256" key="3">
    <source>
        <dbReference type="ARBA" id="ARBA00022597"/>
    </source>
</evidence>
<dbReference type="KEGG" id="arca:HC352_01850"/>